<dbReference type="AlphaFoldDB" id="A0A8S9PLA8"/>
<feature type="signal peptide" evidence="1">
    <location>
        <begin position="1"/>
        <end position="18"/>
    </location>
</feature>
<comment type="caution">
    <text evidence="2">The sequence shown here is derived from an EMBL/GenBank/DDBJ whole genome shotgun (WGS) entry which is preliminary data.</text>
</comment>
<keyword evidence="1" id="KW-0732">Signal</keyword>
<evidence type="ECO:0000313" key="3">
    <source>
        <dbReference type="Proteomes" id="UP000712600"/>
    </source>
</evidence>
<sequence length="79" mass="8845">MILFLFFQFLLFFPLDLSYRMVVSPSLRFPHTSNSFCYDMHPVSIDREVIASIDDGLLVSFDGIRPVSIDAASAGPLST</sequence>
<name>A0A8S9PLA8_BRACR</name>
<protein>
    <recommendedName>
        <fullName evidence="4">Secreted protein</fullName>
    </recommendedName>
</protein>
<proteinExistence type="predicted"/>
<accession>A0A8S9PLA8</accession>
<dbReference type="Proteomes" id="UP000712600">
    <property type="component" value="Unassembled WGS sequence"/>
</dbReference>
<evidence type="ECO:0000313" key="2">
    <source>
        <dbReference type="EMBL" id="KAF3514412.1"/>
    </source>
</evidence>
<evidence type="ECO:0000256" key="1">
    <source>
        <dbReference type="SAM" id="SignalP"/>
    </source>
</evidence>
<evidence type="ECO:0008006" key="4">
    <source>
        <dbReference type="Google" id="ProtNLM"/>
    </source>
</evidence>
<reference evidence="2" key="1">
    <citation type="submission" date="2019-12" db="EMBL/GenBank/DDBJ databases">
        <title>Genome sequencing and annotation of Brassica cretica.</title>
        <authorList>
            <person name="Studholme D.J."/>
            <person name="Sarris P."/>
        </authorList>
    </citation>
    <scope>NUCLEOTIDE SEQUENCE</scope>
    <source>
        <strain evidence="2">PFS-109/04</strain>
        <tissue evidence="2">Leaf</tissue>
    </source>
</reference>
<dbReference type="EMBL" id="QGKX02001521">
    <property type="protein sequence ID" value="KAF3514412.1"/>
    <property type="molecule type" value="Genomic_DNA"/>
</dbReference>
<feature type="chain" id="PRO_5035722871" description="Secreted protein" evidence="1">
    <location>
        <begin position="19"/>
        <end position="79"/>
    </location>
</feature>
<organism evidence="2 3">
    <name type="scientific">Brassica cretica</name>
    <name type="common">Mustard</name>
    <dbReference type="NCBI Taxonomy" id="69181"/>
    <lineage>
        <taxon>Eukaryota</taxon>
        <taxon>Viridiplantae</taxon>
        <taxon>Streptophyta</taxon>
        <taxon>Embryophyta</taxon>
        <taxon>Tracheophyta</taxon>
        <taxon>Spermatophyta</taxon>
        <taxon>Magnoliopsida</taxon>
        <taxon>eudicotyledons</taxon>
        <taxon>Gunneridae</taxon>
        <taxon>Pentapetalae</taxon>
        <taxon>rosids</taxon>
        <taxon>malvids</taxon>
        <taxon>Brassicales</taxon>
        <taxon>Brassicaceae</taxon>
        <taxon>Brassiceae</taxon>
        <taxon>Brassica</taxon>
    </lineage>
</organism>
<gene>
    <name evidence="2" type="ORF">F2Q69_00005950</name>
</gene>